<reference evidence="9 10" key="1">
    <citation type="submission" date="2019-01" db="EMBL/GenBank/DDBJ databases">
        <title>Nocardioides guangzhouensis sp. nov., an actinobacterium isolated from soil.</title>
        <authorList>
            <person name="Fu Y."/>
            <person name="Cai Y."/>
            <person name="Lin Z."/>
            <person name="Chen P."/>
        </authorList>
    </citation>
    <scope>NUCLEOTIDE SEQUENCE [LARGE SCALE GENOMIC DNA]</scope>
    <source>
        <strain evidence="9 10">NBRC 105384</strain>
    </source>
</reference>
<dbReference type="Pfam" id="PF07690">
    <property type="entry name" value="MFS_1"/>
    <property type="match status" value="1"/>
</dbReference>
<evidence type="ECO:0000256" key="5">
    <source>
        <dbReference type="ARBA" id="ARBA00022989"/>
    </source>
</evidence>
<keyword evidence="10" id="KW-1185">Reference proteome</keyword>
<keyword evidence="6 7" id="KW-0472">Membrane</keyword>
<dbReference type="SUPFAM" id="SSF103473">
    <property type="entry name" value="MFS general substrate transporter"/>
    <property type="match status" value="1"/>
</dbReference>
<feature type="transmembrane region" description="Helical" evidence="7">
    <location>
        <begin position="267"/>
        <end position="287"/>
    </location>
</feature>
<dbReference type="PANTHER" id="PTHR42718:SF46">
    <property type="entry name" value="BLR6921 PROTEIN"/>
    <property type="match status" value="1"/>
</dbReference>
<feature type="transmembrane region" description="Helical" evidence="7">
    <location>
        <begin position="167"/>
        <end position="185"/>
    </location>
</feature>
<keyword evidence="2" id="KW-0813">Transport</keyword>
<evidence type="ECO:0000256" key="4">
    <source>
        <dbReference type="ARBA" id="ARBA00022692"/>
    </source>
</evidence>
<sequence length="467" mass="48011">MSGPAHPRAILAIVLVSYFLILLDNSVIFTALPSIATSLDLGPTGLSWVQDAYTLVFGGLLLLGARLGDLLGRRPVFVVGLLVFVTASFLIGVAPAGWWLIAGRALQGVGAAIVAPSSLALLTASFAEGEARSRAVAWYAATAGIGASLGMLVGGAAAEWISWRAGFFVNVPIGIAMAVLAPRYLPTTQPRPGRFDLAGAFGTVSVVGSLVFGILEAGDRGWDDPVVLLALSLAAVGLVALVRNEARAAEPVMPLRLFRDRRRSSAYAARALYLGAMIGFFYFTSLLMQDALGFSPFEAGAGFLPMTVVNFAVATALPRIARRYGEAPVLVVGVVLTLLGMAWLSRFDATSTYLAAVAPPMVLIGAGQGLAFAPLTSFGIVGVRSEDAGAASGVVNTSHQLGMALGLALLVAVSADAGDLTARVGVALTWGAGLLAGCLVVVMAGIVPATRRSAPAPARPLATATER</sequence>
<dbReference type="Proteomes" id="UP000291189">
    <property type="component" value="Unassembled WGS sequence"/>
</dbReference>
<feature type="transmembrane region" description="Helical" evidence="7">
    <location>
        <begin position="136"/>
        <end position="161"/>
    </location>
</feature>
<dbReference type="InterPro" id="IPR020846">
    <property type="entry name" value="MFS_dom"/>
</dbReference>
<feature type="transmembrane region" description="Helical" evidence="7">
    <location>
        <begin position="105"/>
        <end position="124"/>
    </location>
</feature>
<evidence type="ECO:0000256" key="2">
    <source>
        <dbReference type="ARBA" id="ARBA00022448"/>
    </source>
</evidence>
<dbReference type="GO" id="GO:0022857">
    <property type="term" value="F:transmembrane transporter activity"/>
    <property type="evidence" value="ECO:0007669"/>
    <property type="project" value="InterPro"/>
</dbReference>
<evidence type="ECO:0000259" key="8">
    <source>
        <dbReference type="PROSITE" id="PS50850"/>
    </source>
</evidence>
<keyword evidence="3" id="KW-1003">Cell membrane</keyword>
<dbReference type="InterPro" id="IPR036259">
    <property type="entry name" value="MFS_trans_sf"/>
</dbReference>
<dbReference type="CDD" id="cd17321">
    <property type="entry name" value="MFS_MMR_MDR_like"/>
    <property type="match status" value="1"/>
</dbReference>
<evidence type="ECO:0000313" key="10">
    <source>
        <dbReference type="Proteomes" id="UP000291189"/>
    </source>
</evidence>
<dbReference type="Gene3D" id="1.20.1250.20">
    <property type="entry name" value="MFS general substrate transporter like domains"/>
    <property type="match status" value="2"/>
</dbReference>
<dbReference type="GO" id="GO:0005886">
    <property type="term" value="C:plasma membrane"/>
    <property type="evidence" value="ECO:0007669"/>
    <property type="project" value="UniProtKB-SubCell"/>
</dbReference>
<dbReference type="PROSITE" id="PS50850">
    <property type="entry name" value="MFS"/>
    <property type="match status" value="1"/>
</dbReference>
<feature type="transmembrane region" description="Helical" evidence="7">
    <location>
        <begin position="76"/>
        <end position="99"/>
    </location>
</feature>
<name>A0A4Q5J751_9ACTN</name>
<evidence type="ECO:0000313" key="9">
    <source>
        <dbReference type="EMBL" id="RYU14353.1"/>
    </source>
</evidence>
<dbReference type="AlphaFoldDB" id="A0A4Q5J751"/>
<dbReference type="InterPro" id="IPR011701">
    <property type="entry name" value="MFS"/>
</dbReference>
<proteinExistence type="predicted"/>
<organism evidence="9 10">
    <name type="scientific">Nocardioides iriomotensis</name>
    <dbReference type="NCBI Taxonomy" id="715784"/>
    <lineage>
        <taxon>Bacteria</taxon>
        <taxon>Bacillati</taxon>
        <taxon>Actinomycetota</taxon>
        <taxon>Actinomycetes</taxon>
        <taxon>Propionibacteriales</taxon>
        <taxon>Nocardioidaceae</taxon>
        <taxon>Nocardioides</taxon>
    </lineage>
</organism>
<feature type="transmembrane region" description="Helical" evidence="7">
    <location>
        <begin position="299"/>
        <end position="317"/>
    </location>
</feature>
<dbReference type="RefSeq" id="WP_129985567.1">
    <property type="nucleotide sequence ID" value="NZ_SDPU01000011.1"/>
</dbReference>
<feature type="transmembrane region" description="Helical" evidence="7">
    <location>
        <begin position="393"/>
        <end position="415"/>
    </location>
</feature>
<feature type="transmembrane region" description="Helical" evidence="7">
    <location>
        <begin position="9"/>
        <end position="32"/>
    </location>
</feature>
<dbReference type="EMBL" id="SDPU01000011">
    <property type="protein sequence ID" value="RYU14353.1"/>
    <property type="molecule type" value="Genomic_DNA"/>
</dbReference>
<keyword evidence="4 7" id="KW-0812">Transmembrane</keyword>
<evidence type="ECO:0000256" key="1">
    <source>
        <dbReference type="ARBA" id="ARBA00004651"/>
    </source>
</evidence>
<feature type="transmembrane region" description="Helical" evidence="7">
    <location>
        <begin position="353"/>
        <end position="381"/>
    </location>
</feature>
<feature type="transmembrane region" description="Helical" evidence="7">
    <location>
        <begin position="427"/>
        <end position="449"/>
    </location>
</feature>
<dbReference type="PANTHER" id="PTHR42718">
    <property type="entry name" value="MAJOR FACILITATOR SUPERFAMILY MULTIDRUG TRANSPORTER MFSC"/>
    <property type="match status" value="1"/>
</dbReference>
<accession>A0A4Q5J751</accession>
<feature type="transmembrane region" description="Helical" evidence="7">
    <location>
        <begin position="329"/>
        <end position="347"/>
    </location>
</feature>
<feature type="transmembrane region" description="Helical" evidence="7">
    <location>
        <begin position="52"/>
        <end position="69"/>
    </location>
</feature>
<evidence type="ECO:0000256" key="7">
    <source>
        <dbReference type="SAM" id="Phobius"/>
    </source>
</evidence>
<feature type="domain" description="Major facilitator superfamily (MFS) profile" evidence="8">
    <location>
        <begin position="10"/>
        <end position="455"/>
    </location>
</feature>
<gene>
    <name evidence="9" type="ORF">ETU37_03890</name>
</gene>
<evidence type="ECO:0000256" key="3">
    <source>
        <dbReference type="ARBA" id="ARBA00022475"/>
    </source>
</evidence>
<comment type="subcellular location">
    <subcellularLocation>
        <location evidence="1">Cell membrane</location>
        <topology evidence="1">Multi-pass membrane protein</topology>
    </subcellularLocation>
</comment>
<evidence type="ECO:0000256" key="6">
    <source>
        <dbReference type="ARBA" id="ARBA00023136"/>
    </source>
</evidence>
<comment type="caution">
    <text evidence="9">The sequence shown here is derived from an EMBL/GenBank/DDBJ whole genome shotgun (WGS) entry which is preliminary data.</text>
</comment>
<keyword evidence="5 7" id="KW-1133">Transmembrane helix</keyword>
<dbReference type="OrthoDB" id="4668943at2"/>
<feature type="transmembrane region" description="Helical" evidence="7">
    <location>
        <begin position="197"/>
        <end position="215"/>
    </location>
</feature>
<feature type="transmembrane region" description="Helical" evidence="7">
    <location>
        <begin position="227"/>
        <end position="246"/>
    </location>
</feature>
<protein>
    <submittedName>
        <fullName evidence="9">MFS transporter</fullName>
    </submittedName>
</protein>